<comment type="caution">
    <text evidence="1">The sequence shown here is derived from an EMBL/GenBank/DDBJ whole genome shotgun (WGS) entry which is preliminary data.</text>
</comment>
<name>A0A011MSH8_9PROT</name>
<organism evidence="1 2">
    <name type="scientific">Candidatus Accumulibacter adjunctus</name>
    <dbReference type="NCBI Taxonomy" id="1454001"/>
    <lineage>
        <taxon>Bacteria</taxon>
        <taxon>Pseudomonadati</taxon>
        <taxon>Pseudomonadota</taxon>
        <taxon>Betaproteobacteria</taxon>
        <taxon>Candidatus Accumulibacter</taxon>
    </lineage>
</organism>
<sequence length="814" mass="87934">MPLVLDFLRAGLVIGADEVALLTQDVDEARRVLDDVVRHRLQRRHELLLAGGLELGRITLGEEEIADQLLVRQPVEEAGAGAGGDLHLPETEQGFLALAVERPHADVDEQVGVGQRPLAATLLWIQEFVHRTAVEREATLDARVIAQAVRLLGQQFAVRVDVARTVEVVRLVRRLAADLGTDRVVVHERRARPDIHERDVAIEATAAILQFVALGDVGNQGLPAQRLGAILHVQVAGLVIRVQRPAAESADLGHRNRPIVAEKVGPDLARMRFVGRGEVAVAERATDAFRDARVATGAVVGKDELATTDRTLAELLLELGDEIGARVDGSGVGRLARPCSRHLEIGLVGLGGSEEIEQVLQAILDRPEFGAVAPALADVERRLGETALRRVDLAHVGEVVDPALLGTRADVEVDTLDSLQRADRVLAALQDVVYARQDDSLAAEIDRRRIVVTRALQPALAVATRLAPALVLVLLGAAGGGLAPLADDLAREYWPLGDIDERIDRPRVVDLVVRDRRGIGHPRAGMREHLVFEAADRHPRAEQFRHARVLVADQPLDVLPFRFRRIGGRVERIEGDVARATRGADQERWFDRRVGQLAHPLVRFDAGLRRQRPRIAAPVGEAAVELLPARGVEARIGELANSQGAGRGTELQVAGRMPLVELAALAVRIVGIERRVLEAAGRVDVAAPANVLEQHVVPRAPVEPVGLVERLRRAIGFARPAAGGVVDDPPSPETVVALVGTENAEPVDEDADTLLESVGVEAVVARRRLEPDQPSDALGLVEPLARTGLAVGCILIDCRGLGQSRRRPGNCRSR</sequence>
<proteinExistence type="predicted"/>
<accession>A0A011MSH8</accession>
<keyword evidence="2" id="KW-1185">Reference proteome</keyword>
<dbReference type="AlphaFoldDB" id="A0A011MSH8"/>
<dbReference type="EMBL" id="JFAX01000022">
    <property type="protein sequence ID" value="EXI65491.1"/>
    <property type="molecule type" value="Genomic_DNA"/>
</dbReference>
<evidence type="ECO:0000313" key="1">
    <source>
        <dbReference type="EMBL" id="EXI65491.1"/>
    </source>
</evidence>
<dbReference type="Proteomes" id="UP000020218">
    <property type="component" value="Unassembled WGS sequence"/>
</dbReference>
<protein>
    <submittedName>
        <fullName evidence="1">Uncharacterized protein</fullName>
    </submittedName>
</protein>
<gene>
    <name evidence="1" type="ORF">AW08_03162</name>
</gene>
<evidence type="ECO:0000313" key="2">
    <source>
        <dbReference type="Proteomes" id="UP000020218"/>
    </source>
</evidence>
<dbReference type="PATRIC" id="fig|1454001.3.peg.3207"/>
<reference evidence="1" key="1">
    <citation type="submission" date="2014-02" db="EMBL/GenBank/DDBJ databases">
        <title>Expanding our view of genomic diversity in Candidatus Accumulibacter clades.</title>
        <authorList>
            <person name="Skennerton C.T."/>
            <person name="Barr J.J."/>
            <person name="Slater F.R."/>
            <person name="Bond P.L."/>
            <person name="Tyson G.W."/>
        </authorList>
    </citation>
    <scope>NUCLEOTIDE SEQUENCE [LARGE SCALE GENOMIC DNA]</scope>
</reference>